<keyword evidence="2" id="KW-1185">Reference proteome</keyword>
<evidence type="ECO:0000256" key="1">
    <source>
        <dbReference type="SAM" id="MobiDB-lite"/>
    </source>
</evidence>
<sequence length="142" mass="15950">MENHLHSFVRLFFDHKMINAWTTEISGQKKLSPKNGTLTGTTNSHNIFILILLLFLIITDLPHLAQDGVDYRDQSPQISSSVTVVIIAVGTSQTCSRYHLQSNVLLNVKKYSVLAEEEPASGGGRRVTKKQERKMKKKEKAS</sequence>
<evidence type="ECO:0000313" key="2">
    <source>
        <dbReference type="Proteomes" id="UP000887565"/>
    </source>
</evidence>
<proteinExistence type="predicted"/>
<evidence type="ECO:0000313" key="3">
    <source>
        <dbReference type="WBParaSite" id="nRc.2.0.1.t18923-RA"/>
    </source>
</evidence>
<protein>
    <submittedName>
        <fullName evidence="3">Uncharacterized protein</fullName>
    </submittedName>
</protein>
<accession>A0A915IYY5</accession>
<reference evidence="3" key="1">
    <citation type="submission" date="2022-11" db="UniProtKB">
        <authorList>
            <consortium name="WormBaseParasite"/>
        </authorList>
    </citation>
    <scope>IDENTIFICATION</scope>
</reference>
<feature type="compositionally biased region" description="Basic residues" evidence="1">
    <location>
        <begin position="126"/>
        <end position="142"/>
    </location>
</feature>
<name>A0A915IYY5_ROMCU</name>
<feature type="region of interest" description="Disordered" evidence="1">
    <location>
        <begin position="117"/>
        <end position="142"/>
    </location>
</feature>
<organism evidence="2 3">
    <name type="scientific">Romanomermis culicivorax</name>
    <name type="common">Nematode worm</name>
    <dbReference type="NCBI Taxonomy" id="13658"/>
    <lineage>
        <taxon>Eukaryota</taxon>
        <taxon>Metazoa</taxon>
        <taxon>Ecdysozoa</taxon>
        <taxon>Nematoda</taxon>
        <taxon>Enoplea</taxon>
        <taxon>Dorylaimia</taxon>
        <taxon>Mermithida</taxon>
        <taxon>Mermithoidea</taxon>
        <taxon>Mermithidae</taxon>
        <taxon>Romanomermis</taxon>
    </lineage>
</organism>
<dbReference type="WBParaSite" id="nRc.2.0.1.t18923-RA">
    <property type="protein sequence ID" value="nRc.2.0.1.t18923-RA"/>
    <property type="gene ID" value="nRc.2.0.1.g18923"/>
</dbReference>
<dbReference type="AlphaFoldDB" id="A0A915IYY5"/>
<dbReference type="Proteomes" id="UP000887565">
    <property type="component" value="Unplaced"/>
</dbReference>